<dbReference type="HOGENOM" id="CLU_116615_0_0_6"/>
<evidence type="ECO:0000313" key="2">
    <source>
        <dbReference type="Proteomes" id="UP000000683"/>
    </source>
</evidence>
<accession>F5ZBG1</accession>
<dbReference type="KEGG" id="alt:ambt_10470"/>
<proteinExistence type="predicted"/>
<dbReference type="eggNOG" id="COG3409">
    <property type="taxonomic scope" value="Bacteria"/>
</dbReference>
<keyword evidence="2" id="KW-1185">Reference proteome</keyword>
<organism evidence="1 2">
    <name type="scientific">Alteromonas naphthalenivorans</name>
    <dbReference type="NCBI Taxonomy" id="715451"/>
    <lineage>
        <taxon>Bacteria</taxon>
        <taxon>Pseudomonadati</taxon>
        <taxon>Pseudomonadota</taxon>
        <taxon>Gammaproteobacteria</taxon>
        <taxon>Alteromonadales</taxon>
        <taxon>Alteromonadaceae</taxon>
        <taxon>Alteromonas/Salinimonas group</taxon>
        <taxon>Alteromonas</taxon>
    </lineage>
</organism>
<protein>
    <submittedName>
        <fullName evidence="1">Peptidoglycan binding domain-containing protein</fullName>
    </submittedName>
</protein>
<evidence type="ECO:0000313" key="1">
    <source>
        <dbReference type="EMBL" id="AEF03618.1"/>
    </source>
</evidence>
<name>F5ZBG1_ALTNA</name>
<dbReference type="EMBL" id="CP002339">
    <property type="protein sequence ID" value="AEF03618.1"/>
    <property type="molecule type" value="Genomic_DNA"/>
</dbReference>
<dbReference type="AlphaFoldDB" id="F5ZBG1"/>
<dbReference type="Proteomes" id="UP000000683">
    <property type="component" value="Chromosome"/>
</dbReference>
<gene>
    <name evidence="1" type="ordered locus">ambt_10470</name>
</gene>
<dbReference type="RefSeq" id="WP_013784553.1">
    <property type="nucleotide sequence ID" value="NC_015554.1"/>
</dbReference>
<sequence>MINNFMGLIIKFFVLSIFYLGLIFNVNAANEDGSFAIKGIGSSTCSRYLDLMQAGESEAVFQFGGWMNGYISASNEFQQDTFDLVSFEEPDTLLVYVTKYCRAYPSHRFLFAVKAILKSFSDNRVKQNSKMITFPGQSKLKLYEETIDWIAGELKSKGFIEDPLPSLEDIKKALVKFQIEQGIDGKGEPTQQTLIALLRRHK</sequence>
<reference evidence="1 2" key="1">
    <citation type="journal article" date="2011" name="J. Bacteriol.">
        <title>Complete genome sequence of the polycyclic aromatic hydrocarbon-degrading bacterium Alteromonas sp. strain SN2.</title>
        <authorList>
            <person name="Jin H.M."/>
            <person name="Jeong H."/>
            <person name="Moon E.J."/>
            <person name="Math R.K."/>
            <person name="Lee K."/>
            <person name="Kim H.J."/>
            <person name="Jeon C.O."/>
            <person name="Oh T.K."/>
            <person name="Kim J.F."/>
        </authorList>
    </citation>
    <scope>NUCLEOTIDE SEQUENCE [LARGE SCALE GENOMIC DNA]</scope>
    <source>
        <strain evidence="2">JCM 17741 / KACC 18427 / KCTC 11700BP / SN2</strain>
    </source>
</reference>